<gene>
    <name evidence="7" type="ORF">ALOHA_HF4000133G03ctg1g31</name>
</gene>
<dbReference type="InterPro" id="IPR051543">
    <property type="entry name" value="Serine_Peptidase_S9A"/>
</dbReference>
<dbReference type="EMBL" id="EU016580">
    <property type="protein sequence ID" value="ABZ06626.1"/>
    <property type="molecule type" value="Genomic_DNA"/>
</dbReference>
<dbReference type="InterPro" id="IPR029058">
    <property type="entry name" value="AB_hydrolase_fold"/>
</dbReference>
<protein>
    <submittedName>
        <fullName evidence="7">Putative Prolyl oligopeptidase, N-terminal beta-propeller domain protein</fullName>
    </submittedName>
</protein>
<evidence type="ECO:0000256" key="4">
    <source>
        <dbReference type="ARBA" id="ARBA00022825"/>
    </source>
</evidence>
<name>B3T217_9ZZZZ</name>
<dbReference type="GO" id="GO:0006508">
    <property type="term" value="P:proteolysis"/>
    <property type="evidence" value="ECO:0007669"/>
    <property type="project" value="UniProtKB-KW"/>
</dbReference>
<comment type="similarity">
    <text evidence="1">Belongs to the peptidase S9A family.</text>
</comment>
<dbReference type="Gene3D" id="3.40.50.1820">
    <property type="entry name" value="alpha/beta hydrolase"/>
    <property type="match status" value="1"/>
</dbReference>
<evidence type="ECO:0000256" key="3">
    <source>
        <dbReference type="ARBA" id="ARBA00022801"/>
    </source>
</evidence>
<dbReference type="InterPro" id="IPR001375">
    <property type="entry name" value="Peptidase_S9_cat"/>
</dbReference>
<dbReference type="GO" id="GO:0004252">
    <property type="term" value="F:serine-type endopeptidase activity"/>
    <property type="evidence" value="ECO:0007669"/>
    <property type="project" value="InterPro"/>
</dbReference>
<keyword evidence="3" id="KW-0378">Hydrolase</keyword>
<dbReference type="Gene3D" id="2.130.10.120">
    <property type="entry name" value="Prolyl oligopeptidase, N-terminal domain"/>
    <property type="match status" value="1"/>
</dbReference>
<organism evidence="7">
    <name type="scientific">uncultured marine microorganism HF4000_133G03</name>
    <dbReference type="NCBI Taxonomy" id="455521"/>
    <lineage>
        <taxon>unclassified sequences</taxon>
        <taxon>environmental samples</taxon>
    </lineage>
</organism>
<dbReference type="MEROPS" id="S09.010"/>
<dbReference type="PANTHER" id="PTHR11757">
    <property type="entry name" value="PROTEASE FAMILY S9A OLIGOPEPTIDASE"/>
    <property type="match status" value="1"/>
</dbReference>
<dbReference type="SUPFAM" id="SSF53474">
    <property type="entry name" value="alpha/beta-Hydrolases"/>
    <property type="match status" value="1"/>
</dbReference>
<keyword evidence="4" id="KW-0720">Serine protease</keyword>
<evidence type="ECO:0000259" key="5">
    <source>
        <dbReference type="Pfam" id="PF00326"/>
    </source>
</evidence>
<accession>B3T217</accession>
<keyword evidence="2" id="KW-0645">Protease</keyword>
<evidence type="ECO:0000313" key="7">
    <source>
        <dbReference type="EMBL" id="ABZ06626.1"/>
    </source>
</evidence>
<dbReference type="Pfam" id="PF02897">
    <property type="entry name" value="Peptidase_S9_N"/>
    <property type="match status" value="1"/>
</dbReference>
<dbReference type="AlphaFoldDB" id="B3T217"/>
<dbReference type="PANTHER" id="PTHR11757:SF19">
    <property type="entry name" value="PROLYL ENDOPEPTIDASE-LIKE"/>
    <property type="match status" value="1"/>
</dbReference>
<dbReference type="PRINTS" id="PR00862">
    <property type="entry name" value="PROLIGOPTASE"/>
</dbReference>
<feature type="domain" description="Peptidase S9 prolyl oligopeptidase catalytic" evidence="5">
    <location>
        <begin position="474"/>
        <end position="689"/>
    </location>
</feature>
<feature type="domain" description="Peptidase S9A N-terminal" evidence="6">
    <location>
        <begin position="7"/>
        <end position="413"/>
    </location>
</feature>
<evidence type="ECO:0000256" key="2">
    <source>
        <dbReference type="ARBA" id="ARBA00022670"/>
    </source>
</evidence>
<evidence type="ECO:0000259" key="6">
    <source>
        <dbReference type="Pfam" id="PF02897"/>
    </source>
</evidence>
<dbReference type="Pfam" id="PF00326">
    <property type="entry name" value="Peptidase_S9"/>
    <property type="match status" value="1"/>
</dbReference>
<sequence>MNIPKLRQQITIKKCHGISWEDNYAWIHQNDILEVLKDPNKLNPEVRKYLEENNKYTEYHLKDTKELQKKLFAEIKGRIKLDDESLSFTDKKYIYWTKTTKETNYSIRLRKKIGTSKIEEYWNGETERKKLNVDYFGVGDLEVSNNDEMLAYSLDLKGSEYFTIYVRKILDNKIISEEIKETSGSITWSKDDKFIFYSRLDKFHRPRQIYRHKIGTPIKNDQLIYDEKDKGFTCGIGVSSDEKYFFISTSDHTTSEIYFFTISEESPKPKLFKKRQKEIIYSLDSWKGNFYIHTNQDAEDFKICKCKHENINEWKEYIPATNDVLIGGFTLLNDWMVRSEVRDALSKLYVRNLSTNKEEELIITDEKVITPGASLMQKNRNTNKLYVAYHSPKTPGKSYIYDIVTKEKKLVKEEEVPSGHNPNDYLVERLSCDSHDGKKIPLTITRHKKTKLDGSANLLLYAYGSYGASMGPGFSSSRLSLINRNIIWVTAHIRGGMERGMNWWKGGKMLNKKNTFKDYVATAKFLIEKKYTDKGKIIGMGGSAGGLLMGVVANEAPELFLGMIMAVPFVDTLTTNLNHSLPLTVAEFNEFGNAKENKEHFDYIRSYSPYENIKKMDYPHLFITTSLSDNRVFYDEPTKLTAKLRDHKMDNNLLLLKTEMNAGHGGKTGRDSAIEEIALDYGFALKISNKLNT</sequence>
<dbReference type="InterPro" id="IPR023302">
    <property type="entry name" value="Pept_S9A_N"/>
</dbReference>
<dbReference type="InterPro" id="IPR002470">
    <property type="entry name" value="Peptidase_S9A"/>
</dbReference>
<proteinExistence type="inferred from homology"/>
<dbReference type="SUPFAM" id="SSF50993">
    <property type="entry name" value="Peptidase/esterase 'gauge' domain"/>
    <property type="match status" value="1"/>
</dbReference>
<reference evidence="7" key="1">
    <citation type="journal article" date="2008" name="ISME J.">
        <title>Genomic patterns of recombination, clonal divergence and environment in marine microbial populations.</title>
        <authorList>
            <person name="Konstantinidis K.T."/>
            <person name="Delong E.F."/>
        </authorList>
    </citation>
    <scope>NUCLEOTIDE SEQUENCE</scope>
</reference>
<evidence type="ECO:0000256" key="1">
    <source>
        <dbReference type="ARBA" id="ARBA00005228"/>
    </source>
</evidence>